<name>A0AAJ1EK63_9BACT</name>
<accession>A0AAJ1EK63</accession>
<organism evidence="12 13">
    <name type="scientific">Candidatus Methylomirabilis tolerans</name>
    <dbReference type="NCBI Taxonomy" id="3123416"/>
    <lineage>
        <taxon>Bacteria</taxon>
        <taxon>Candidatus Methylomirabilota</taxon>
        <taxon>Candidatus Methylomirabilia</taxon>
        <taxon>Candidatus Methylomirabilales</taxon>
        <taxon>Candidatus Methylomirabilaceae</taxon>
        <taxon>Candidatus Methylomirabilis</taxon>
    </lineage>
</organism>
<dbReference type="Gene3D" id="3.30.70.20">
    <property type="match status" value="1"/>
</dbReference>
<comment type="cofactor">
    <cofactor evidence="2">
        <name>[4Fe-4S] cluster</name>
        <dbReference type="ChEBI" id="CHEBI:49883"/>
    </cofactor>
</comment>
<dbReference type="GO" id="GO:0016020">
    <property type="term" value="C:membrane"/>
    <property type="evidence" value="ECO:0007669"/>
    <property type="project" value="TreeGrafter"/>
</dbReference>
<gene>
    <name evidence="12" type="ORF">K8G79_04910</name>
</gene>
<feature type="domain" description="4Fe-4S ferredoxin-type" evidence="11">
    <location>
        <begin position="7"/>
        <end position="35"/>
    </location>
</feature>
<evidence type="ECO:0000256" key="10">
    <source>
        <dbReference type="ARBA" id="ARBA00023014"/>
    </source>
</evidence>
<keyword evidence="7" id="KW-0677">Repeat</keyword>
<evidence type="ECO:0000313" key="12">
    <source>
        <dbReference type="EMBL" id="MBZ0159462.1"/>
    </source>
</evidence>
<evidence type="ECO:0000256" key="8">
    <source>
        <dbReference type="ARBA" id="ARBA00022982"/>
    </source>
</evidence>
<dbReference type="PANTHER" id="PTHR43518:SF1">
    <property type="entry name" value="RESPIRATORY NITRATE REDUCTASE 1 BETA CHAIN"/>
    <property type="match status" value="1"/>
</dbReference>
<keyword evidence="5" id="KW-0004">4Fe-4S</keyword>
<dbReference type="SUPFAM" id="SSF54862">
    <property type="entry name" value="4Fe-4S ferredoxins"/>
    <property type="match status" value="1"/>
</dbReference>
<keyword evidence="10" id="KW-0411">Iron-sulfur</keyword>
<evidence type="ECO:0000256" key="9">
    <source>
        <dbReference type="ARBA" id="ARBA00023004"/>
    </source>
</evidence>
<dbReference type="AlphaFoldDB" id="A0AAJ1EK63"/>
<evidence type="ECO:0000256" key="1">
    <source>
        <dbReference type="ARBA" id="ARBA00001927"/>
    </source>
</evidence>
<reference evidence="12 13" key="1">
    <citation type="journal article" date="2021" name="bioRxiv">
        <title>Unraveling nitrogen, sulfur and carbon metabolic pathways and microbial community transcriptional responses to substrate deprivation and toxicity stresses in a bioreactor mimicking anoxic brackish coastal sediment conditions.</title>
        <authorList>
            <person name="Martins P.D."/>
            <person name="Echeveste M.J."/>
            <person name="Arshad A."/>
            <person name="Kurth J."/>
            <person name="Ouboter H."/>
            <person name="Jetten M.S.M."/>
            <person name="Welte C.U."/>
        </authorList>
    </citation>
    <scope>NUCLEOTIDE SEQUENCE [LARGE SCALE GENOMIC DNA]</scope>
    <source>
        <strain evidence="12">MAG_38</strain>
    </source>
</reference>
<evidence type="ECO:0000256" key="7">
    <source>
        <dbReference type="ARBA" id="ARBA00022737"/>
    </source>
</evidence>
<evidence type="ECO:0000256" key="2">
    <source>
        <dbReference type="ARBA" id="ARBA00001966"/>
    </source>
</evidence>
<dbReference type="Proteomes" id="UP001197609">
    <property type="component" value="Unassembled WGS sequence"/>
</dbReference>
<dbReference type="GO" id="GO:0009061">
    <property type="term" value="P:anaerobic respiration"/>
    <property type="evidence" value="ECO:0007669"/>
    <property type="project" value="TreeGrafter"/>
</dbReference>
<sequence>MDPRAQVSMVFHLDKCIGCHTCSVACKNIWTDREGAEYMWWN</sequence>
<evidence type="ECO:0000313" key="13">
    <source>
        <dbReference type="Proteomes" id="UP001197609"/>
    </source>
</evidence>
<dbReference type="GO" id="GO:0030313">
    <property type="term" value="C:cell envelope"/>
    <property type="evidence" value="ECO:0007669"/>
    <property type="project" value="UniProtKB-SubCell"/>
</dbReference>
<dbReference type="EMBL" id="JAIOIU010000055">
    <property type="protein sequence ID" value="MBZ0159462.1"/>
    <property type="molecule type" value="Genomic_DNA"/>
</dbReference>
<evidence type="ECO:0000259" key="11">
    <source>
        <dbReference type="PROSITE" id="PS51379"/>
    </source>
</evidence>
<dbReference type="Pfam" id="PF12797">
    <property type="entry name" value="Fer4_2"/>
    <property type="match status" value="1"/>
</dbReference>
<evidence type="ECO:0000256" key="4">
    <source>
        <dbReference type="ARBA" id="ARBA00022448"/>
    </source>
</evidence>
<dbReference type="GO" id="GO:0046872">
    <property type="term" value="F:metal ion binding"/>
    <property type="evidence" value="ECO:0007669"/>
    <property type="project" value="UniProtKB-KW"/>
</dbReference>
<keyword evidence="9" id="KW-0408">Iron</keyword>
<comment type="subcellular location">
    <subcellularLocation>
        <location evidence="3">Cell envelope</location>
    </subcellularLocation>
</comment>
<dbReference type="GO" id="GO:0009055">
    <property type="term" value="F:electron transfer activity"/>
    <property type="evidence" value="ECO:0007669"/>
    <property type="project" value="TreeGrafter"/>
</dbReference>
<proteinExistence type="predicted"/>
<dbReference type="PROSITE" id="PS51379">
    <property type="entry name" value="4FE4S_FER_2"/>
    <property type="match status" value="1"/>
</dbReference>
<keyword evidence="4" id="KW-0813">Transport</keyword>
<keyword evidence="8" id="KW-0249">Electron transport</keyword>
<comment type="cofactor">
    <cofactor evidence="1">
        <name>[3Fe-4S] cluster</name>
        <dbReference type="ChEBI" id="CHEBI:21137"/>
    </cofactor>
</comment>
<keyword evidence="6" id="KW-0479">Metal-binding</keyword>
<evidence type="ECO:0000256" key="3">
    <source>
        <dbReference type="ARBA" id="ARBA00004196"/>
    </source>
</evidence>
<dbReference type="PANTHER" id="PTHR43518">
    <property type="entry name" value="NITRATE REDUCTASE BETA SUBUNIT"/>
    <property type="match status" value="1"/>
</dbReference>
<comment type="caution">
    <text evidence="12">The sequence shown here is derived from an EMBL/GenBank/DDBJ whole genome shotgun (WGS) entry which is preliminary data.</text>
</comment>
<feature type="non-terminal residue" evidence="12">
    <location>
        <position position="42"/>
    </location>
</feature>
<protein>
    <submittedName>
        <fullName evidence="12">4Fe-4S binding protein</fullName>
    </submittedName>
</protein>
<evidence type="ECO:0000256" key="5">
    <source>
        <dbReference type="ARBA" id="ARBA00022485"/>
    </source>
</evidence>
<evidence type="ECO:0000256" key="6">
    <source>
        <dbReference type="ARBA" id="ARBA00022723"/>
    </source>
</evidence>
<dbReference type="GO" id="GO:0051539">
    <property type="term" value="F:4 iron, 4 sulfur cluster binding"/>
    <property type="evidence" value="ECO:0007669"/>
    <property type="project" value="UniProtKB-KW"/>
</dbReference>
<dbReference type="InterPro" id="IPR017896">
    <property type="entry name" value="4Fe4S_Fe-S-bd"/>
</dbReference>